<keyword evidence="6 13" id="KW-0547">Nucleotide-binding</keyword>
<evidence type="ECO:0000256" key="11">
    <source>
        <dbReference type="ARBA" id="ARBA00033093"/>
    </source>
</evidence>
<feature type="domain" description="PurM-like C-terminal" evidence="15">
    <location>
        <begin position="190"/>
        <end position="353"/>
    </location>
</feature>
<comment type="similarity">
    <text evidence="2 13">Belongs to the AIR synthase family.</text>
</comment>
<dbReference type="InterPro" id="IPR010918">
    <property type="entry name" value="PurM-like_C_dom"/>
</dbReference>
<keyword evidence="7 13" id="KW-0658">Purine biosynthesis</keyword>
<dbReference type="InterPro" id="IPR016188">
    <property type="entry name" value="PurM-like_N"/>
</dbReference>
<reference evidence="16 17" key="1">
    <citation type="journal article" date="2018" name="Microbiol. Resour. Announc.">
        <title>Complete Genome Sequence of Acidithiobacillus ferridurans JCM 18981.</title>
        <authorList>
            <person name="Miyauchi T."/>
            <person name="Kouzuma A."/>
            <person name="Abe T."/>
            <person name="Watanabe K."/>
        </authorList>
    </citation>
    <scope>NUCLEOTIDE SEQUENCE [LARGE SCALE GENOMIC DNA]</scope>
    <source>
        <strain evidence="17">ATCC 33020 / DSM 29468 / JCM 18981 / 11Fe</strain>
    </source>
</reference>
<dbReference type="UniPathway" id="UPA00074">
    <property type="reaction ID" value="UER00129"/>
</dbReference>
<dbReference type="GO" id="GO:0006189">
    <property type="term" value="P:'de novo' IMP biosynthetic process"/>
    <property type="evidence" value="ECO:0007669"/>
    <property type="project" value="UniProtKB-UniRule"/>
</dbReference>
<dbReference type="EMBL" id="AP018795">
    <property type="protein sequence ID" value="BBF66648.1"/>
    <property type="molecule type" value="Genomic_DNA"/>
</dbReference>
<dbReference type="InterPro" id="IPR004733">
    <property type="entry name" value="PurM_cligase"/>
</dbReference>
<comment type="subcellular location">
    <subcellularLocation>
        <location evidence="13">Cytoplasm</location>
    </subcellularLocation>
</comment>
<dbReference type="Pfam" id="PF00586">
    <property type="entry name" value="AIRS"/>
    <property type="match status" value="1"/>
</dbReference>
<dbReference type="GO" id="GO:0004637">
    <property type="term" value="F:phosphoribosylamine-glycine ligase activity"/>
    <property type="evidence" value="ECO:0007669"/>
    <property type="project" value="TreeGrafter"/>
</dbReference>
<organism evidence="16 17">
    <name type="scientific">Acidithiobacillus ferridurans</name>
    <dbReference type="NCBI Taxonomy" id="1232575"/>
    <lineage>
        <taxon>Bacteria</taxon>
        <taxon>Pseudomonadati</taxon>
        <taxon>Pseudomonadota</taxon>
        <taxon>Acidithiobacillia</taxon>
        <taxon>Acidithiobacillales</taxon>
        <taxon>Acidithiobacillaceae</taxon>
        <taxon>Acidithiobacillus</taxon>
    </lineage>
</organism>
<evidence type="ECO:0000256" key="6">
    <source>
        <dbReference type="ARBA" id="ARBA00022741"/>
    </source>
</evidence>
<comment type="catalytic activity">
    <reaction evidence="12 13">
        <text>2-formamido-N(1)-(5-O-phospho-beta-D-ribosyl)acetamidine + ATP = 5-amino-1-(5-phospho-beta-D-ribosyl)imidazole + ADP + phosphate + H(+)</text>
        <dbReference type="Rhea" id="RHEA:23032"/>
        <dbReference type="ChEBI" id="CHEBI:15378"/>
        <dbReference type="ChEBI" id="CHEBI:30616"/>
        <dbReference type="ChEBI" id="CHEBI:43474"/>
        <dbReference type="ChEBI" id="CHEBI:137981"/>
        <dbReference type="ChEBI" id="CHEBI:147287"/>
        <dbReference type="ChEBI" id="CHEBI:456216"/>
        <dbReference type="EC" id="6.3.3.1"/>
    </reaction>
</comment>
<gene>
    <name evidence="13" type="primary">purM</name>
    <name evidence="16" type="ORF">AFERRID_28660</name>
</gene>
<evidence type="ECO:0000256" key="13">
    <source>
        <dbReference type="HAMAP-Rule" id="MF_00741"/>
    </source>
</evidence>
<evidence type="ECO:0000256" key="3">
    <source>
        <dbReference type="ARBA" id="ARBA00013047"/>
    </source>
</evidence>
<evidence type="ECO:0000313" key="16">
    <source>
        <dbReference type="EMBL" id="BBF66648.1"/>
    </source>
</evidence>
<keyword evidence="17" id="KW-1185">Reference proteome</keyword>
<dbReference type="HAMAP" id="MF_00741">
    <property type="entry name" value="AIRS"/>
    <property type="match status" value="1"/>
</dbReference>
<dbReference type="SUPFAM" id="SSF56042">
    <property type="entry name" value="PurM C-terminal domain-like"/>
    <property type="match status" value="1"/>
</dbReference>
<evidence type="ECO:0000259" key="15">
    <source>
        <dbReference type="Pfam" id="PF02769"/>
    </source>
</evidence>
<evidence type="ECO:0000313" key="17">
    <source>
        <dbReference type="Proteomes" id="UP000280188"/>
    </source>
</evidence>
<evidence type="ECO:0000256" key="5">
    <source>
        <dbReference type="ARBA" id="ARBA00022598"/>
    </source>
</evidence>
<dbReference type="GO" id="GO:0005829">
    <property type="term" value="C:cytosol"/>
    <property type="evidence" value="ECO:0007669"/>
    <property type="project" value="TreeGrafter"/>
</dbReference>
<dbReference type="AlphaFoldDB" id="A0A2Z6ILT1"/>
<dbReference type="InterPro" id="IPR036921">
    <property type="entry name" value="PurM-like_N_sf"/>
</dbReference>
<dbReference type="InterPro" id="IPR036676">
    <property type="entry name" value="PurM-like_C_sf"/>
</dbReference>
<dbReference type="Gene3D" id="3.90.650.10">
    <property type="entry name" value="PurM-like C-terminal domain"/>
    <property type="match status" value="1"/>
</dbReference>
<dbReference type="EC" id="6.3.3.1" evidence="3 13"/>
<evidence type="ECO:0000256" key="10">
    <source>
        <dbReference type="ARBA" id="ARBA00032931"/>
    </source>
</evidence>
<dbReference type="FunFam" id="3.90.650.10:FF:000001">
    <property type="entry name" value="Phosphoribosylformylglycinamidine cyclo-ligase"/>
    <property type="match status" value="1"/>
</dbReference>
<dbReference type="GO" id="GO:0005524">
    <property type="term" value="F:ATP binding"/>
    <property type="evidence" value="ECO:0007669"/>
    <property type="project" value="UniProtKB-KW"/>
</dbReference>
<dbReference type="SUPFAM" id="SSF55326">
    <property type="entry name" value="PurM N-terminal domain-like"/>
    <property type="match status" value="1"/>
</dbReference>
<evidence type="ECO:0000256" key="12">
    <source>
        <dbReference type="ARBA" id="ARBA00049057"/>
    </source>
</evidence>
<dbReference type="PANTHER" id="PTHR10520:SF12">
    <property type="entry name" value="TRIFUNCTIONAL PURINE BIOSYNTHETIC PROTEIN ADENOSINE-3"/>
    <property type="match status" value="1"/>
</dbReference>
<dbReference type="GO" id="GO:0004641">
    <property type="term" value="F:phosphoribosylformylglycinamidine cyclo-ligase activity"/>
    <property type="evidence" value="ECO:0007669"/>
    <property type="project" value="UniProtKB-UniRule"/>
</dbReference>
<dbReference type="Gene3D" id="3.30.1330.10">
    <property type="entry name" value="PurM-like, N-terminal domain"/>
    <property type="match status" value="1"/>
</dbReference>
<keyword evidence="5 13" id="KW-0436">Ligase</keyword>
<evidence type="ECO:0000256" key="7">
    <source>
        <dbReference type="ARBA" id="ARBA00022755"/>
    </source>
</evidence>
<accession>A0A2Z6ILT1</accession>
<keyword evidence="8 13" id="KW-0067">ATP-binding</keyword>
<keyword evidence="13" id="KW-0963">Cytoplasm</keyword>
<evidence type="ECO:0000256" key="2">
    <source>
        <dbReference type="ARBA" id="ARBA00010280"/>
    </source>
</evidence>
<feature type="domain" description="PurM-like N-terminal" evidence="14">
    <location>
        <begin position="74"/>
        <end position="178"/>
    </location>
</feature>
<sequence>MPSYHEPNPIEEVTVDTPKPLTYRSAGVNIDAGNALVDRIKPLARSTHRPGVLGGIGGFGGLFALPGGYREPVLVSGTDGVGTKLLLALEANRHDHIGIDLVAMCVNDILVSGAEPLWFLDYYACGQLDNVVAEAVISGVAEGCRQAGCALLGGETAEMPGMYPAGHYDLAGFAVGVVEKSAILTGAACEEGDAVIGIASSGPHSNGYSLIREILVHSGAHAHVQINGEPLVDLLLQPTRIYVKAIQALHQAVTIRALSHITGGGLVENLPRSLPAALAAHIDPKAWQLPPIFQWLQEQGQVSTEEMRRVFNIGIGMVAIVPWDSRQAAVESLAAHGEQAFVAGQLVPRRDGEGVRFLD</sequence>
<dbReference type="Pfam" id="PF02769">
    <property type="entry name" value="AIRS_C"/>
    <property type="match status" value="1"/>
</dbReference>
<protein>
    <recommendedName>
        <fullName evidence="4 13">Phosphoribosylformylglycinamidine cyclo-ligase</fullName>
        <ecNumber evidence="3 13">6.3.3.1</ecNumber>
    </recommendedName>
    <alternativeName>
        <fullName evidence="10 13">AIR synthase</fullName>
    </alternativeName>
    <alternativeName>
        <fullName evidence="11 13">AIRS</fullName>
    </alternativeName>
    <alternativeName>
        <fullName evidence="9 13">Phosphoribosyl-aminoimidazole synthetase</fullName>
    </alternativeName>
</protein>
<dbReference type="FunFam" id="3.30.1330.10:FF:000001">
    <property type="entry name" value="Phosphoribosylformylglycinamidine cyclo-ligase"/>
    <property type="match status" value="1"/>
</dbReference>
<evidence type="ECO:0000259" key="14">
    <source>
        <dbReference type="Pfam" id="PF00586"/>
    </source>
</evidence>
<dbReference type="NCBIfam" id="TIGR00878">
    <property type="entry name" value="purM"/>
    <property type="match status" value="1"/>
</dbReference>
<dbReference type="PANTHER" id="PTHR10520">
    <property type="entry name" value="TRIFUNCTIONAL PURINE BIOSYNTHETIC PROTEIN ADENOSINE-3-RELATED"/>
    <property type="match status" value="1"/>
</dbReference>
<evidence type="ECO:0000256" key="8">
    <source>
        <dbReference type="ARBA" id="ARBA00022840"/>
    </source>
</evidence>
<proteinExistence type="inferred from homology"/>
<evidence type="ECO:0000256" key="1">
    <source>
        <dbReference type="ARBA" id="ARBA00004686"/>
    </source>
</evidence>
<comment type="pathway">
    <text evidence="1 13">Purine metabolism; IMP biosynthesis via de novo pathway; 5-amino-1-(5-phospho-D-ribosyl)imidazole from N(2)-formyl-N(1)-(5-phospho-D-ribosyl)glycinamide: step 2/2.</text>
</comment>
<dbReference type="CDD" id="cd02196">
    <property type="entry name" value="PurM"/>
    <property type="match status" value="1"/>
</dbReference>
<evidence type="ECO:0000256" key="9">
    <source>
        <dbReference type="ARBA" id="ARBA00031908"/>
    </source>
</evidence>
<dbReference type="GO" id="GO:0046084">
    <property type="term" value="P:adenine biosynthetic process"/>
    <property type="evidence" value="ECO:0007669"/>
    <property type="project" value="TreeGrafter"/>
</dbReference>
<name>A0A2Z6ILT1_ACIFI</name>
<dbReference type="KEGG" id="afj:AFERRID_28660"/>
<evidence type="ECO:0000256" key="4">
    <source>
        <dbReference type="ARBA" id="ARBA00020367"/>
    </source>
</evidence>
<dbReference type="Proteomes" id="UP000280188">
    <property type="component" value="Chromosome"/>
</dbReference>